<evidence type="ECO:0000313" key="2">
    <source>
        <dbReference type="EMBL" id="TNN55649.1"/>
    </source>
</evidence>
<comment type="caution">
    <text evidence="2">The sequence shown here is derived from an EMBL/GenBank/DDBJ whole genome shotgun (WGS) entry which is preliminary data.</text>
</comment>
<name>A0A4Z2GQJ8_9TELE</name>
<reference evidence="2 3" key="1">
    <citation type="submission" date="2019-03" db="EMBL/GenBank/DDBJ databases">
        <title>First draft genome of Liparis tanakae, snailfish: a comprehensive survey of snailfish specific genes.</title>
        <authorList>
            <person name="Kim W."/>
            <person name="Song I."/>
            <person name="Jeong J.-H."/>
            <person name="Kim D."/>
            <person name="Kim S."/>
            <person name="Ryu S."/>
            <person name="Song J.Y."/>
            <person name="Lee S.K."/>
        </authorList>
    </citation>
    <scope>NUCLEOTIDE SEQUENCE [LARGE SCALE GENOMIC DNA]</scope>
    <source>
        <tissue evidence="2">Muscle</tissue>
    </source>
</reference>
<dbReference type="Proteomes" id="UP000314294">
    <property type="component" value="Unassembled WGS sequence"/>
</dbReference>
<feature type="region of interest" description="Disordered" evidence="1">
    <location>
        <begin position="1"/>
        <end position="30"/>
    </location>
</feature>
<dbReference type="AlphaFoldDB" id="A0A4Z2GQJ8"/>
<keyword evidence="3" id="KW-1185">Reference proteome</keyword>
<dbReference type="EMBL" id="SRLO01000450">
    <property type="protein sequence ID" value="TNN55649.1"/>
    <property type="molecule type" value="Genomic_DNA"/>
</dbReference>
<gene>
    <name evidence="2" type="ORF">EYF80_034165</name>
</gene>
<feature type="compositionally biased region" description="Gly residues" evidence="1">
    <location>
        <begin position="20"/>
        <end position="30"/>
    </location>
</feature>
<protein>
    <submittedName>
        <fullName evidence="2">Uncharacterized protein</fullName>
    </submittedName>
</protein>
<proteinExistence type="predicted"/>
<evidence type="ECO:0000313" key="3">
    <source>
        <dbReference type="Proteomes" id="UP000314294"/>
    </source>
</evidence>
<sequence length="132" mass="13908">MGQDTSRGCRPQEKLLAEGRGSGGTEAGSGEGFVISRLKLGLYSSGRPGMGNWPAKASTSARISDTCCWNFSPLASAWTNSFRLALGSRLLCTTKKMSPARQPRSVLCVVVVTMSQYSKGEGTTPAATSPLM</sequence>
<organism evidence="2 3">
    <name type="scientific">Liparis tanakae</name>
    <name type="common">Tanaka's snailfish</name>
    <dbReference type="NCBI Taxonomy" id="230148"/>
    <lineage>
        <taxon>Eukaryota</taxon>
        <taxon>Metazoa</taxon>
        <taxon>Chordata</taxon>
        <taxon>Craniata</taxon>
        <taxon>Vertebrata</taxon>
        <taxon>Euteleostomi</taxon>
        <taxon>Actinopterygii</taxon>
        <taxon>Neopterygii</taxon>
        <taxon>Teleostei</taxon>
        <taxon>Neoteleostei</taxon>
        <taxon>Acanthomorphata</taxon>
        <taxon>Eupercaria</taxon>
        <taxon>Perciformes</taxon>
        <taxon>Cottioidei</taxon>
        <taxon>Cottales</taxon>
        <taxon>Liparidae</taxon>
        <taxon>Liparis</taxon>
    </lineage>
</organism>
<evidence type="ECO:0000256" key="1">
    <source>
        <dbReference type="SAM" id="MobiDB-lite"/>
    </source>
</evidence>
<accession>A0A4Z2GQJ8</accession>